<comment type="caution">
    <text evidence="6">The sequence shown here is derived from an EMBL/GenBank/DDBJ whole genome shotgun (WGS) entry which is preliminary data.</text>
</comment>
<dbReference type="InterPro" id="IPR050172">
    <property type="entry name" value="SsuD_RutA_monooxygenase"/>
</dbReference>
<dbReference type="GO" id="GO:0046306">
    <property type="term" value="P:alkanesulfonate catabolic process"/>
    <property type="evidence" value="ECO:0007669"/>
    <property type="project" value="TreeGrafter"/>
</dbReference>
<organism evidence="6 7">
    <name type="scientific">Sinosporangium siamense</name>
    <dbReference type="NCBI Taxonomy" id="1367973"/>
    <lineage>
        <taxon>Bacteria</taxon>
        <taxon>Bacillati</taxon>
        <taxon>Actinomycetota</taxon>
        <taxon>Actinomycetes</taxon>
        <taxon>Streptosporangiales</taxon>
        <taxon>Streptosporangiaceae</taxon>
        <taxon>Sinosporangium</taxon>
    </lineage>
</organism>
<evidence type="ECO:0000256" key="1">
    <source>
        <dbReference type="ARBA" id="ARBA00022630"/>
    </source>
</evidence>
<evidence type="ECO:0000256" key="3">
    <source>
        <dbReference type="ARBA" id="ARBA00023002"/>
    </source>
</evidence>
<feature type="domain" description="Luciferase-like" evidence="5">
    <location>
        <begin position="17"/>
        <end position="265"/>
    </location>
</feature>
<dbReference type="Proteomes" id="UP000606172">
    <property type="component" value="Unassembled WGS sequence"/>
</dbReference>
<dbReference type="GO" id="GO:0008726">
    <property type="term" value="F:alkanesulfonate monooxygenase activity"/>
    <property type="evidence" value="ECO:0007669"/>
    <property type="project" value="TreeGrafter"/>
</dbReference>
<dbReference type="PANTHER" id="PTHR42847:SF4">
    <property type="entry name" value="ALKANESULFONATE MONOOXYGENASE-RELATED"/>
    <property type="match status" value="1"/>
</dbReference>
<keyword evidence="7" id="KW-1185">Reference proteome</keyword>
<evidence type="ECO:0000256" key="4">
    <source>
        <dbReference type="ARBA" id="ARBA00023033"/>
    </source>
</evidence>
<dbReference type="SUPFAM" id="SSF51679">
    <property type="entry name" value="Bacterial luciferase-like"/>
    <property type="match status" value="1"/>
</dbReference>
<keyword evidence="3" id="KW-0560">Oxidoreductase</keyword>
<dbReference type="AlphaFoldDB" id="A0A919RME9"/>
<sequence length="293" mass="30492">MRISTSLPMTKGGTPDVAMARHLEDLGYDSVGVADLILGNGTPGFDAPLVLAGVATVTERIALEFGVLTLPLRPTAWVATQTQTLQHLSGNRVVLGVGIGGFPGSPFWRAVGAPLHGRGRHTDTALQLLPGLIRGEPTRVGEEELTLAPAAPVPPIFIGGNSEAAMRRAVLYGDGWMPSLISPASLANAAARLREIAHEADRPVPAISVGGHGTLTDDRAAVESITRTLVDVHGMSPEEAAAVLVVGGPPQVAEHLHAYAEAGATTVGLSLDGENWPHQTETLAEARSLLHHP</sequence>
<dbReference type="Gene3D" id="3.20.20.30">
    <property type="entry name" value="Luciferase-like domain"/>
    <property type="match status" value="1"/>
</dbReference>
<evidence type="ECO:0000313" key="6">
    <source>
        <dbReference type="EMBL" id="GII96433.1"/>
    </source>
</evidence>
<keyword evidence="1" id="KW-0285">Flavoprotein</keyword>
<dbReference type="InterPro" id="IPR036661">
    <property type="entry name" value="Luciferase-like_sf"/>
</dbReference>
<dbReference type="Pfam" id="PF00296">
    <property type="entry name" value="Bac_luciferase"/>
    <property type="match status" value="1"/>
</dbReference>
<proteinExistence type="predicted"/>
<protein>
    <submittedName>
        <fullName evidence="6">Luciferase</fullName>
    </submittedName>
</protein>
<name>A0A919RME9_9ACTN</name>
<dbReference type="PANTHER" id="PTHR42847">
    <property type="entry name" value="ALKANESULFONATE MONOOXYGENASE"/>
    <property type="match status" value="1"/>
</dbReference>
<dbReference type="RefSeq" id="WP_204031429.1">
    <property type="nucleotide sequence ID" value="NZ_BOOW01000044.1"/>
</dbReference>
<evidence type="ECO:0000259" key="5">
    <source>
        <dbReference type="Pfam" id="PF00296"/>
    </source>
</evidence>
<evidence type="ECO:0000313" key="7">
    <source>
        <dbReference type="Proteomes" id="UP000606172"/>
    </source>
</evidence>
<evidence type="ECO:0000256" key="2">
    <source>
        <dbReference type="ARBA" id="ARBA00022643"/>
    </source>
</evidence>
<reference evidence="6" key="1">
    <citation type="submission" date="2021-01" db="EMBL/GenBank/DDBJ databases">
        <title>Whole genome shotgun sequence of Sinosporangium siamense NBRC 109515.</title>
        <authorList>
            <person name="Komaki H."/>
            <person name="Tamura T."/>
        </authorList>
    </citation>
    <scope>NUCLEOTIDE SEQUENCE</scope>
    <source>
        <strain evidence="6">NBRC 109515</strain>
    </source>
</reference>
<keyword evidence="2" id="KW-0288">FMN</keyword>
<gene>
    <name evidence="6" type="ORF">Ssi02_66640</name>
</gene>
<dbReference type="EMBL" id="BOOW01000044">
    <property type="protein sequence ID" value="GII96433.1"/>
    <property type="molecule type" value="Genomic_DNA"/>
</dbReference>
<keyword evidence="4" id="KW-0503">Monooxygenase</keyword>
<accession>A0A919RME9</accession>
<dbReference type="InterPro" id="IPR011251">
    <property type="entry name" value="Luciferase-like_dom"/>
</dbReference>